<dbReference type="Gene3D" id="3.40.50.150">
    <property type="entry name" value="Vaccinia Virus protein VP39"/>
    <property type="match status" value="1"/>
</dbReference>
<feature type="region of interest" description="Disordered" evidence="5">
    <location>
        <begin position="186"/>
        <end position="209"/>
    </location>
</feature>
<evidence type="ECO:0000259" key="6">
    <source>
        <dbReference type="Pfam" id="PF01555"/>
    </source>
</evidence>
<dbReference type="GO" id="GO:0003677">
    <property type="term" value="F:DNA binding"/>
    <property type="evidence" value="ECO:0007669"/>
    <property type="project" value="InterPro"/>
</dbReference>
<dbReference type="KEGG" id="ria:C7V51_03015"/>
<evidence type="ECO:0000256" key="2">
    <source>
        <dbReference type="ARBA" id="ARBA00022603"/>
    </source>
</evidence>
<dbReference type="PRINTS" id="PR00508">
    <property type="entry name" value="S21N4MTFRASE"/>
</dbReference>
<dbReference type="PROSITE" id="PS00092">
    <property type="entry name" value="N6_MTASE"/>
    <property type="match status" value="1"/>
</dbReference>
<reference evidence="7 8" key="1">
    <citation type="submission" date="2018-03" db="EMBL/GenBank/DDBJ databases">
        <title>Bacteriophage NCPPB3778 and a type I-E CRISPR drive the evolution of the US Biological Select Agent, Rathayibacter toxicus.</title>
        <authorList>
            <person name="Davis E.W.II."/>
            <person name="Tabima J.F."/>
            <person name="Weisberg A.J."/>
            <person name="Dantas Lopes L."/>
            <person name="Wiseman M.S."/>
            <person name="Wiseman M.S."/>
            <person name="Pupko T."/>
            <person name="Belcher M.S."/>
            <person name="Sechler A.J."/>
            <person name="Tancos M.A."/>
            <person name="Schroeder B.K."/>
            <person name="Murray T.D."/>
            <person name="Luster D.G."/>
            <person name="Schneider W.L."/>
            <person name="Rogers E."/>
            <person name="Andreote F.D."/>
            <person name="Grunwald N.J."/>
            <person name="Putnam M.L."/>
            <person name="Chang J.H."/>
        </authorList>
    </citation>
    <scope>NUCLEOTIDE SEQUENCE [LARGE SCALE GENOMIC DNA]</scope>
    <source>
        <strain evidence="7 8">NCCPB 2253</strain>
    </source>
</reference>
<organism evidence="7 8">
    <name type="scientific">Rathayibacter iranicus</name>
    <dbReference type="NCBI Taxonomy" id="59737"/>
    <lineage>
        <taxon>Bacteria</taxon>
        <taxon>Bacillati</taxon>
        <taxon>Actinomycetota</taxon>
        <taxon>Actinomycetes</taxon>
        <taxon>Micrococcales</taxon>
        <taxon>Microbacteriaceae</taxon>
        <taxon>Rathayibacter</taxon>
    </lineage>
</organism>
<dbReference type="Proteomes" id="UP000283946">
    <property type="component" value="Chromosome"/>
</dbReference>
<evidence type="ECO:0000256" key="3">
    <source>
        <dbReference type="ARBA" id="ARBA00022679"/>
    </source>
</evidence>
<dbReference type="EMBL" id="CP028130">
    <property type="protein sequence ID" value="AZZ54967.1"/>
    <property type="molecule type" value="Genomic_DNA"/>
</dbReference>
<feature type="domain" description="DNA methylase N-4/N-6" evidence="6">
    <location>
        <begin position="32"/>
        <end position="361"/>
    </location>
</feature>
<evidence type="ECO:0000313" key="7">
    <source>
        <dbReference type="EMBL" id="AZZ54967.1"/>
    </source>
</evidence>
<dbReference type="RefSeq" id="WP_104354154.1">
    <property type="nucleotide sequence ID" value="NZ_CP028130.1"/>
</dbReference>
<dbReference type="GO" id="GO:0008170">
    <property type="term" value="F:N-methyltransferase activity"/>
    <property type="evidence" value="ECO:0007669"/>
    <property type="project" value="InterPro"/>
</dbReference>
<sequence length="373" mass="40216">MTVLTPYRMSDGATVYAGDSLDVLRTLASNSVDAVVTDPPYGLASLPQSKIITTLTAWLTSDTNYVPATGRGFQGMAWDRFVPPPALWAEALRVLKPGAYLATFAGTRTQDLMGLSVRLSGFRLVDQLHWIRADSFAKTRHSTKPGYEPIILAQKPTEGTIAANLARWGTGGLNIEACRVPFASDADERESKTKNQHADFGTPQGGNTVYGRFTNGTVKTNYDAPGRWPTNLLLDPDAAVELDAHNPRSTSRRSAARQGAAGADWRTTHSGAEYDDEGGPSRFYPKVFYAGRASTKERPVAPDGTTHPTPKPLSVMDWLITLVTPADGTVLDPFLGSGSTAEAARAAGFTVIGVEGHLPYLPLIDVRLDRRLT</sequence>
<dbReference type="InterPro" id="IPR001091">
    <property type="entry name" value="RM_Methyltransferase"/>
</dbReference>
<dbReference type="REBASE" id="296634">
    <property type="entry name" value="M.Rir2253ORF3015P"/>
</dbReference>
<keyword evidence="2" id="KW-0489">Methyltransferase</keyword>
<evidence type="ECO:0000313" key="8">
    <source>
        <dbReference type="Proteomes" id="UP000283946"/>
    </source>
</evidence>
<dbReference type="EC" id="2.1.1.-" evidence="4"/>
<keyword evidence="3" id="KW-0808">Transferase</keyword>
<comment type="similarity">
    <text evidence="1 4">Belongs to the N(4)/N(6)-methyltransferase family.</text>
</comment>
<feature type="region of interest" description="Disordered" evidence="5">
    <location>
        <begin position="245"/>
        <end position="278"/>
    </location>
</feature>
<dbReference type="SUPFAM" id="SSF53335">
    <property type="entry name" value="S-adenosyl-L-methionine-dependent methyltransferases"/>
    <property type="match status" value="1"/>
</dbReference>
<proteinExistence type="inferred from homology"/>
<dbReference type="InterPro" id="IPR029063">
    <property type="entry name" value="SAM-dependent_MTases_sf"/>
</dbReference>
<name>A0AAD1ACK3_9MICO</name>
<evidence type="ECO:0000256" key="4">
    <source>
        <dbReference type="RuleBase" id="RU362026"/>
    </source>
</evidence>
<dbReference type="InterPro" id="IPR002941">
    <property type="entry name" value="DNA_methylase_N4/N6"/>
</dbReference>
<protein>
    <recommendedName>
        <fullName evidence="4">Methyltransferase</fullName>
        <ecNumber evidence="4">2.1.1.-</ecNumber>
    </recommendedName>
</protein>
<dbReference type="InterPro" id="IPR002052">
    <property type="entry name" value="DNA_methylase_N6_adenine_CS"/>
</dbReference>
<dbReference type="AlphaFoldDB" id="A0AAD1ACK3"/>
<dbReference type="Pfam" id="PF01555">
    <property type="entry name" value="N6_N4_Mtase"/>
    <property type="match status" value="1"/>
</dbReference>
<gene>
    <name evidence="7" type="ORF">C7V51_03015</name>
</gene>
<accession>A0AAD1ACK3</accession>
<dbReference type="GO" id="GO:0032259">
    <property type="term" value="P:methylation"/>
    <property type="evidence" value="ECO:0007669"/>
    <property type="project" value="UniProtKB-KW"/>
</dbReference>
<evidence type="ECO:0000256" key="5">
    <source>
        <dbReference type="SAM" id="MobiDB-lite"/>
    </source>
</evidence>
<evidence type="ECO:0000256" key="1">
    <source>
        <dbReference type="ARBA" id="ARBA00006594"/>
    </source>
</evidence>